<organism evidence="8 9">
    <name type="scientific">Methylomonas albis</name>
    <dbReference type="NCBI Taxonomy" id="1854563"/>
    <lineage>
        <taxon>Bacteria</taxon>
        <taxon>Pseudomonadati</taxon>
        <taxon>Pseudomonadota</taxon>
        <taxon>Gammaproteobacteria</taxon>
        <taxon>Methylococcales</taxon>
        <taxon>Methylococcaceae</taxon>
        <taxon>Methylomonas</taxon>
    </lineage>
</organism>
<accession>A0ABR9D6N8</accession>
<dbReference type="Gene3D" id="3.90.1150.10">
    <property type="entry name" value="Aspartate Aminotransferase, domain 1"/>
    <property type="match status" value="1"/>
</dbReference>
<keyword evidence="5 7" id="KW-0413">Isomerase</keyword>
<evidence type="ECO:0000256" key="6">
    <source>
        <dbReference type="ARBA" id="ARBA00023244"/>
    </source>
</evidence>
<gene>
    <name evidence="7 8" type="primary">hemL</name>
    <name evidence="8" type="ORF">IE877_23440</name>
</gene>
<dbReference type="GO" id="GO:0042286">
    <property type="term" value="F:glutamate-1-semialdehyde 2,1-aminomutase activity"/>
    <property type="evidence" value="ECO:0007669"/>
    <property type="project" value="UniProtKB-EC"/>
</dbReference>
<keyword evidence="6 7" id="KW-0627">Porphyrin biosynthesis</keyword>
<dbReference type="PANTHER" id="PTHR43713:SF3">
    <property type="entry name" value="GLUTAMATE-1-SEMIALDEHYDE 2,1-AMINOMUTASE 1, CHLOROPLASTIC-RELATED"/>
    <property type="match status" value="1"/>
</dbReference>
<evidence type="ECO:0000256" key="4">
    <source>
        <dbReference type="ARBA" id="ARBA00022898"/>
    </source>
</evidence>
<dbReference type="Gene3D" id="3.40.640.10">
    <property type="entry name" value="Type I PLP-dependent aspartate aminotransferase-like (Major domain)"/>
    <property type="match status" value="1"/>
</dbReference>
<dbReference type="CDD" id="cd00610">
    <property type="entry name" value="OAT_like"/>
    <property type="match status" value="1"/>
</dbReference>
<comment type="similarity">
    <text evidence="3 7">Belongs to the class-III pyridoxal-phosphate-dependent aminotransferase family. HemL subfamily.</text>
</comment>
<keyword evidence="7" id="KW-0963">Cytoplasm</keyword>
<dbReference type="SUPFAM" id="SSF53383">
    <property type="entry name" value="PLP-dependent transferases"/>
    <property type="match status" value="1"/>
</dbReference>
<dbReference type="InterPro" id="IPR015424">
    <property type="entry name" value="PyrdxlP-dep_Trfase"/>
</dbReference>
<dbReference type="InterPro" id="IPR005814">
    <property type="entry name" value="Aminotrans_3"/>
</dbReference>
<evidence type="ECO:0000256" key="1">
    <source>
        <dbReference type="ARBA" id="ARBA00001933"/>
    </source>
</evidence>
<dbReference type="PROSITE" id="PS00600">
    <property type="entry name" value="AA_TRANSFER_CLASS_3"/>
    <property type="match status" value="1"/>
</dbReference>
<sequence>MTLSSELFSQAKQYIPGGVNSPVRSFSGVGGTPVYFDRAAGAYVYDSEGKRYIDYVGSWGPMILGHAHPAVITAVKQTAEKGLSFGAPTEIETLMAQTVCELLPSIDMVRMVSSGTEATMSALRLARGYTGRDKIVKFEGCYHGHSDSLLVKAGSGALTLGVPSSPGVPASVAADTLTLTYNDSDAVRSTFAELGDKIACIIAEPVAGNMNCIPPEPGFLQTLRDVCDQYGSVLIFDEVMTGFRVGLQGAQGLYGIKPDLTTLGKIIGGGLPVGAFGGSRKIMEYLAPLGPVYQAGTLSGCPVAMAAGLKTLELINQPGFYDALTAKTTKLLAGLQASADQAGIAFTTNQVGGMFGLFFSNEKSVSRFSQVMACDANRFKQFFHAMLDKGVYLAPSAFEAGFVSAAHTDEDLQATVDAAAEVFKAL</sequence>
<dbReference type="PANTHER" id="PTHR43713">
    <property type="entry name" value="GLUTAMATE-1-SEMIALDEHYDE 2,1-AMINOMUTASE"/>
    <property type="match status" value="1"/>
</dbReference>
<comment type="subcellular location">
    <subcellularLocation>
        <location evidence="7">Cytoplasm</location>
    </subcellularLocation>
</comment>
<protein>
    <recommendedName>
        <fullName evidence="7">Glutamate-1-semialdehyde 2,1-aminomutase</fullName>
        <shortName evidence="7">GSA</shortName>
        <ecNumber evidence="7">5.4.3.8</ecNumber>
    </recommendedName>
    <alternativeName>
        <fullName evidence="7">Glutamate-1-semialdehyde aminotransferase</fullName>
        <shortName evidence="7">GSA-AT</shortName>
    </alternativeName>
</protein>
<keyword evidence="9" id="KW-1185">Reference proteome</keyword>
<name>A0ABR9D6N8_9GAMM</name>
<evidence type="ECO:0000256" key="5">
    <source>
        <dbReference type="ARBA" id="ARBA00023235"/>
    </source>
</evidence>
<comment type="pathway">
    <text evidence="2">Porphyrin-containing compound metabolism; protoporphyrin-IX biosynthesis; 5-aminolevulinate from L-glutamyl-tRNA(Glu): step 2/2.</text>
</comment>
<feature type="modified residue" description="N6-(pyridoxal phosphate)lysine" evidence="7">
    <location>
        <position position="265"/>
    </location>
</feature>
<proteinExistence type="inferred from homology"/>
<dbReference type="InterPro" id="IPR015422">
    <property type="entry name" value="PyrdxlP-dep_Trfase_small"/>
</dbReference>
<dbReference type="Proteomes" id="UP000652176">
    <property type="component" value="Unassembled WGS sequence"/>
</dbReference>
<dbReference type="NCBIfam" id="NF000818">
    <property type="entry name" value="PRK00062.1"/>
    <property type="match status" value="1"/>
</dbReference>
<dbReference type="HAMAP" id="MF_00375">
    <property type="entry name" value="HemL_aminotrans_3"/>
    <property type="match status" value="1"/>
</dbReference>
<comment type="subunit">
    <text evidence="7">Homodimer.</text>
</comment>
<evidence type="ECO:0000256" key="2">
    <source>
        <dbReference type="ARBA" id="ARBA00004819"/>
    </source>
</evidence>
<dbReference type="InterPro" id="IPR049704">
    <property type="entry name" value="Aminotrans_3_PPA_site"/>
</dbReference>
<dbReference type="EC" id="5.4.3.8" evidence="7"/>
<dbReference type="InterPro" id="IPR004639">
    <property type="entry name" value="4pyrrol_synth_GluAld_NH2Trfase"/>
</dbReference>
<evidence type="ECO:0000313" key="9">
    <source>
        <dbReference type="Proteomes" id="UP000652176"/>
    </source>
</evidence>
<evidence type="ECO:0000256" key="3">
    <source>
        <dbReference type="ARBA" id="ARBA00008981"/>
    </source>
</evidence>
<comment type="cofactor">
    <cofactor evidence="1 7">
        <name>pyridoxal 5'-phosphate</name>
        <dbReference type="ChEBI" id="CHEBI:597326"/>
    </cofactor>
</comment>
<comment type="catalytic activity">
    <reaction evidence="7">
        <text>(S)-4-amino-5-oxopentanoate = 5-aminolevulinate</text>
        <dbReference type="Rhea" id="RHEA:14265"/>
        <dbReference type="ChEBI" id="CHEBI:57501"/>
        <dbReference type="ChEBI" id="CHEBI:356416"/>
        <dbReference type="EC" id="5.4.3.8"/>
    </reaction>
</comment>
<keyword evidence="4 7" id="KW-0663">Pyridoxal phosphate</keyword>
<dbReference type="InterPro" id="IPR015421">
    <property type="entry name" value="PyrdxlP-dep_Trfase_major"/>
</dbReference>
<dbReference type="Pfam" id="PF00202">
    <property type="entry name" value="Aminotran_3"/>
    <property type="match status" value="1"/>
</dbReference>
<evidence type="ECO:0000256" key="7">
    <source>
        <dbReference type="HAMAP-Rule" id="MF_00375"/>
    </source>
</evidence>
<reference evidence="8 9" key="1">
    <citation type="submission" date="2020-09" db="EMBL/GenBank/DDBJ databases">
        <title>Methylomonas albis sp. nov. and Methylomonas fluvii sp. nov.: Two cold-adapted methanotrophs from the River Elbe and an amended description of Methylovulum psychrotolerans strain Eb1.</title>
        <authorList>
            <person name="Bussmann I.K."/>
            <person name="Klings K.-W."/>
            <person name="Warnstedt J."/>
            <person name="Hoppert M."/>
            <person name="Saborowski A."/>
            <person name="Horn F."/>
            <person name="Liebner S."/>
        </authorList>
    </citation>
    <scope>NUCLEOTIDE SEQUENCE [LARGE SCALE GENOMIC DNA]</scope>
    <source>
        <strain evidence="8 9">EbA</strain>
    </source>
</reference>
<evidence type="ECO:0000313" key="8">
    <source>
        <dbReference type="EMBL" id="MBD9358787.1"/>
    </source>
</evidence>
<dbReference type="RefSeq" id="WP_192376982.1">
    <property type="nucleotide sequence ID" value="NZ_CAJHIV010000001.1"/>
</dbReference>
<dbReference type="EMBL" id="JACXSS010000001">
    <property type="protein sequence ID" value="MBD9358787.1"/>
    <property type="molecule type" value="Genomic_DNA"/>
</dbReference>
<comment type="caution">
    <text evidence="8">The sequence shown here is derived from an EMBL/GenBank/DDBJ whole genome shotgun (WGS) entry which is preliminary data.</text>
</comment>
<dbReference type="NCBIfam" id="TIGR00713">
    <property type="entry name" value="hemL"/>
    <property type="match status" value="1"/>
</dbReference>